<dbReference type="Proteomes" id="UP000199170">
    <property type="component" value="Unassembled WGS sequence"/>
</dbReference>
<dbReference type="EMBL" id="FNPB01000002">
    <property type="protein sequence ID" value="SDX76238.1"/>
    <property type="molecule type" value="Genomic_DNA"/>
</dbReference>
<keyword evidence="2" id="KW-1185">Reference proteome</keyword>
<protein>
    <submittedName>
        <fullName evidence="1">Uncharacterized protein</fullName>
    </submittedName>
</protein>
<gene>
    <name evidence="1" type="ORF">SAMN04487946_102175</name>
</gene>
<proteinExistence type="predicted"/>
<dbReference type="InterPro" id="IPR055897">
    <property type="entry name" value="DUF7474"/>
</dbReference>
<organism evidence="1 2">
    <name type="scientific">Halobellus clavatus</name>
    <dbReference type="NCBI Taxonomy" id="660517"/>
    <lineage>
        <taxon>Archaea</taxon>
        <taxon>Methanobacteriati</taxon>
        <taxon>Methanobacteriota</taxon>
        <taxon>Stenosarchaea group</taxon>
        <taxon>Halobacteria</taxon>
        <taxon>Halobacteriales</taxon>
        <taxon>Haloferacaceae</taxon>
        <taxon>Halobellus</taxon>
    </lineage>
</organism>
<name>A0A1H3EDD7_9EURY</name>
<reference evidence="2" key="1">
    <citation type="submission" date="2016-10" db="EMBL/GenBank/DDBJ databases">
        <authorList>
            <person name="Varghese N."/>
            <person name="Submissions S."/>
        </authorList>
    </citation>
    <scope>NUCLEOTIDE SEQUENCE [LARGE SCALE GENOMIC DNA]</scope>
    <source>
        <strain evidence="2">CGMCC 1.10118</strain>
    </source>
</reference>
<sequence length="218" mass="23981">MTAGSDGGDTVAPKTAGGVLVAVPQFDYPCPDCRATNSLHDAGCEFEGTPWPDVEKAYTDVIAELSAGPVAETALYDAVDGEWGALHRAALDRLTRDERVTKRNEVLRLRTAAEFREQVSEPTREPMRTIYTNGSVPGCHDNAVFAMVAWYEMVGLSWSETKANVVEWLEESGAWARGGFEESSPEALVESKRHVYESGYGWKEKAEAAKRVIDRHRG</sequence>
<dbReference type="Pfam" id="PF24286">
    <property type="entry name" value="DUF7474"/>
    <property type="match status" value="1"/>
</dbReference>
<evidence type="ECO:0000313" key="2">
    <source>
        <dbReference type="Proteomes" id="UP000199170"/>
    </source>
</evidence>
<accession>A0A1H3EDD7</accession>
<evidence type="ECO:0000313" key="1">
    <source>
        <dbReference type="EMBL" id="SDX76238.1"/>
    </source>
</evidence>
<dbReference type="AlphaFoldDB" id="A0A1H3EDD7"/>